<gene>
    <name evidence="3" type="ORF">BN9_088040</name>
</gene>
<dbReference type="Proteomes" id="UP000053237">
    <property type="component" value="Unassembled WGS sequence"/>
</dbReference>
<name>A0A024GMM9_9STRA</name>
<evidence type="ECO:0000313" key="4">
    <source>
        <dbReference type="Proteomes" id="UP000053237"/>
    </source>
</evidence>
<dbReference type="OrthoDB" id="44529at2759"/>
<dbReference type="PANTHER" id="PTHR36566:SF1">
    <property type="entry name" value="PYRIDINIUM-3,5-BISTHIOCARBOXYLIC ACID MONONUCLEOTIDE NICKEL INSERTION PROTEIN"/>
    <property type="match status" value="1"/>
</dbReference>
<dbReference type="AlphaFoldDB" id="A0A024GMM9"/>
<proteinExistence type="inferred from homology"/>
<comment type="caution">
    <text evidence="3">The sequence shown here is derived from an EMBL/GenBank/DDBJ whole genome shotgun (WGS) entry which is preliminary data.</text>
</comment>
<evidence type="ECO:0000256" key="2">
    <source>
        <dbReference type="SAM" id="MobiDB-lite"/>
    </source>
</evidence>
<dbReference type="EMBL" id="CAIX01000186">
    <property type="protein sequence ID" value="CCI47788.1"/>
    <property type="molecule type" value="Genomic_DNA"/>
</dbReference>
<dbReference type="Gene3D" id="3.30.70.1380">
    <property type="entry name" value="Transcriptional regulatory protein pf0864 domain like"/>
    <property type="match status" value="1"/>
</dbReference>
<feature type="compositionally biased region" description="Basic and acidic residues" evidence="2">
    <location>
        <begin position="129"/>
        <end position="144"/>
    </location>
</feature>
<organism evidence="3 4">
    <name type="scientific">Albugo candida</name>
    <dbReference type="NCBI Taxonomy" id="65357"/>
    <lineage>
        <taxon>Eukaryota</taxon>
        <taxon>Sar</taxon>
        <taxon>Stramenopiles</taxon>
        <taxon>Oomycota</taxon>
        <taxon>Peronosporomycetes</taxon>
        <taxon>Albuginales</taxon>
        <taxon>Albuginaceae</taxon>
        <taxon>Albugo</taxon>
    </lineage>
</organism>
<feature type="region of interest" description="Disordered" evidence="2">
    <location>
        <begin position="159"/>
        <end position="178"/>
    </location>
</feature>
<dbReference type="NCBIfam" id="TIGR00299">
    <property type="entry name" value="nickel pincer cofactor biosynthesis protein LarC"/>
    <property type="match status" value="1"/>
</dbReference>
<dbReference type="HAMAP" id="MF_01074">
    <property type="entry name" value="LarC"/>
    <property type="match status" value="1"/>
</dbReference>
<keyword evidence="1" id="KW-0533">Nickel</keyword>
<protein>
    <recommendedName>
        <fullName evidence="5">Nickel insertion protein</fullName>
    </recommendedName>
</protein>
<dbReference type="Pfam" id="PF01969">
    <property type="entry name" value="Ni_insertion"/>
    <property type="match status" value="1"/>
</dbReference>
<dbReference type="Gene3D" id="3.10.20.300">
    <property type="entry name" value="mk0293 like domain"/>
    <property type="match status" value="1"/>
</dbReference>
<keyword evidence="4" id="KW-1185">Reference proteome</keyword>
<evidence type="ECO:0000256" key="1">
    <source>
        <dbReference type="ARBA" id="ARBA00022596"/>
    </source>
</evidence>
<evidence type="ECO:0000313" key="3">
    <source>
        <dbReference type="EMBL" id="CCI47788.1"/>
    </source>
</evidence>
<reference evidence="3 4" key="1">
    <citation type="submission" date="2012-05" db="EMBL/GenBank/DDBJ databases">
        <title>Recombination and specialization in a pathogen metapopulation.</title>
        <authorList>
            <person name="Gardiner A."/>
            <person name="Kemen E."/>
            <person name="Schultz-Larsen T."/>
            <person name="MacLean D."/>
            <person name="Van Oosterhout C."/>
            <person name="Jones J.D.G."/>
        </authorList>
    </citation>
    <scope>NUCLEOTIDE SEQUENCE [LARGE SCALE GENOMIC DNA]</scope>
    <source>
        <strain evidence="3 4">Ac Nc2</strain>
    </source>
</reference>
<evidence type="ECO:0008006" key="5">
    <source>
        <dbReference type="Google" id="ProtNLM"/>
    </source>
</evidence>
<accession>A0A024GMM9</accession>
<dbReference type="InParanoid" id="A0A024GMM9"/>
<sequence length="524" mass="57557">MLAYLDCSAGVAGDMLLGALIDAVGFNQKDSSSFCFTFSTFQGAPIEKLRDGLQSLLELEGEWEIHVAKVWRGSGKIYSTKVSVVSKHPLLPAVVGPGKPENRVEAAKTRIQSTIAKEPTSPVTYKGVEQSHPHEHHGITHIEDPTPPYAPHLRELASTTDHDNRHSHSHHHGPERNLSDIKSILEKSNLSDWVKAQSLQTFELLAEAEACVHGTTTDQIHFHEVGAIDSIIDTVGTILALELMDIREVYASYLPYSSGHIHCLHGLMPIPSPATLQLLKGIPVCPAPKGAHGELVTPTGISLVKSLAISYGQPPPFVPELVGCGAGTKDFTLHPNIVRVVIGRRLDSFSSIFHPSHSHRSTLSMEKNDENSDTVSVLQANLDDMNPQVLGYVQERLLSNGALDVWTQHIQMKKNRPGILLSVMCHANMENLMQNILFQETTTLGIRRNVLDRVIAGRAEICVDAFQRSARVKTGYWNGKIVNIYPEYEDCKQIAKETDVPLLQVIQRVQLAAQQTLTANDASA</sequence>
<dbReference type="InterPro" id="IPR002822">
    <property type="entry name" value="Ni_insertion"/>
</dbReference>
<dbReference type="STRING" id="65357.A0A024GMM9"/>
<dbReference type="PANTHER" id="PTHR36566">
    <property type="entry name" value="NICKEL INSERTION PROTEIN-RELATED"/>
    <property type="match status" value="1"/>
</dbReference>
<feature type="region of interest" description="Disordered" evidence="2">
    <location>
        <begin position="123"/>
        <end position="153"/>
    </location>
</feature>